<dbReference type="PANTHER" id="PTHR35871:SF1">
    <property type="entry name" value="CXC1-LIKE CYSTEINE CLUSTER ASSOCIATED WITH KDZ TRANSPOSASES DOMAIN-CONTAINING PROTEIN"/>
    <property type="match status" value="1"/>
</dbReference>
<dbReference type="EMBL" id="ML179413">
    <property type="protein sequence ID" value="THU88339.1"/>
    <property type="molecule type" value="Genomic_DNA"/>
</dbReference>
<sequence length="517" mass="60124">MRTFLKLYTDPLSKTYGQWLSLDRGTYCARQLWILARQYILDRTLLPHNPYGRWSSCLLTDEDLVNEINLYLQELGDNITAEKLVLFLDHLDVRSRHSIDKSISVRTAQRYLNTLGYRFHEAKKGQFKDGHERPDVVFYRDQKFIPKIKTLLEHSQMYDQEGQPLPPPAHNGKQVIIWYHDESIFYAHDRCRKTWYHKDCSAKLFSKGEGISLMIADFVSAEFGWLVSPDGKERAQREFRPGKNKDGYFTAEDIQAQAQHAMDILSKWYPQYEHVLVYDNATTHSKRPEGSLSARKMPMGESENFYVEVTERDGDGNPIQMGPGFFYDQDKQQTVVQPLYYPDGHKKAGSFKGMKQILEERKINTNGKKAQCGKKFNCKPDATDCCIQRILFNQPNFVHVESILESICNRRGFQVVLLPKFHCELNPIEQCWGYAKRVYRLCPESSKEEDLLRNTLGALESVPLISIRRFSTRTYRFMDAYARGLNGRQAAWAARKYRGHRVLPDGIMAELEKENIV</sequence>
<dbReference type="InterPro" id="IPR036397">
    <property type="entry name" value="RNaseH_sf"/>
</dbReference>
<dbReference type="AlphaFoldDB" id="A0A4S8LH26"/>
<reference evidence="1 2" key="1">
    <citation type="journal article" date="2019" name="Nat. Ecol. Evol.">
        <title>Megaphylogeny resolves global patterns of mushroom evolution.</title>
        <authorList>
            <person name="Varga T."/>
            <person name="Krizsan K."/>
            <person name="Foldi C."/>
            <person name="Dima B."/>
            <person name="Sanchez-Garcia M."/>
            <person name="Sanchez-Ramirez S."/>
            <person name="Szollosi G.J."/>
            <person name="Szarkandi J.G."/>
            <person name="Papp V."/>
            <person name="Albert L."/>
            <person name="Andreopoulos W."/>
            <person name="Angelini C."/>
            <person name="Antonin V."/>
            <person name="Barry K.W."/>
            <person name="Bougher N.L."/>
            <person name="Buchanan P."/>
            <person name="Buyck B."/>
            <person name="Bense V."/>
            <person name="Catcheside P."/>
            <person name="Chovatia M."/>
            <person name="Cooper J."/>
            <person name="Damon W."/>
            <person name="Desjardin D."/>
            <person name="Finy P."/>
            <person name="Geml J."/>
            <person name="Haridas S."/>
            <person name="Hughes K."/>
            <person name="Justo A."/>
            <person name="Karasinski D."/>
            <person name="Kautmanova I."/>
            <person name="Kiss B."/>
            <person name="Kocsube S."/>
            <person name="Kotiranta H."/>
            <person name="LaButti K.M."/>
            <person name="Lechner B.E."/>
            <person name="Liimatainen K."/>
            <person name="Lipzen A."/>
            <person name="Lukacs Z."/>
            <person name="Mihaltcheva S."/>
            <person name="Morgado L.N."/>
            <person name="Niskanen T."/>
            <person name="Noordeloos M.E."/>
            <person name="Ohm R.A."/>
            <person name="Ortiz-Santana B."/>
            <person name="Ovrebo C."/>
            <person name="Racz N."/>
            <person name="Riley R."/>
            <person name="Savchenko A."/>
            <person name="Shiryaev A."/>
            <person name="Soop K."/>
            <person name="Spirin V."/>
            <person name="Szebenyi C."/>
            <person name="Tomsovsky M."/>
            <person name="Tulloss R.E."/>
            <person name="Uehling J."/>
            <person name="Grigoriev I.V."/>
            <person name="Vagvolgyi C."/>
            <person name="Papp T."/>
            <person name="Martin F.M."/>
            <person name="Miettinen O."/>
            <person name="Hibbett D.S."/>
            <person name="Nagy L.G."/>
        </authorList>
    </citation>
    <scope>NUCLEOTIDE SEQUENCE [LARGE SCALE GENOMIC DNA]</scope>
    <source>
        <strain evidence="1 2">CBS 962.96</strain>
    </source>
</reference>
<keyword evidence="2" id="KW-1185">Reference proteome</keyword>
<evidence type="ECO:0000313" key="1">
    <source>
        <dbReference type="EMBL" id="THU88339.1"/>
    </source>
</evidence>
<accession>A0A4S8LH26</accession>
<organism evidence="1 2">
    <name type="scientific">Dendrothele bispora (strain CBS 962.96)</name>
    <dbReference type="NCBI Taxonomy" id="1314807"/>
    <lineage>
        <taxon>Eukaryota</taxon>
        <taxon>Fungi</taxon>
        <taxon>Dikarya</taxon>
        <taxon>Basidiomycota</taxon>
        <taxon>Agaricomycotina</taxon>
        <taxon>Agaricomycetes</taxon>
        <taxon>Agaricomycetidae</taxon>
        <taxon>Agaricales</taxon>
        <taxon>Agaricales incertae sedis</taxon>
        <taxon>Dendrothele</taxon>
    </lineage>
</organism>
<evidence type="ECO:0008006" key="3">
    <source>
        <dbReference type="Google" id="ProtNLM"/>
    </source>
</evidence>
<dbReference type="PANTHER" id="PTHR35871">
    <property type="entry name" value="EXPRESSED PROTEIN"/>
    <property type="match status" value="1"/>
</dbReference>
<name>A0A4S8LH26_DENBC</name>
<dbReference type="Gene3D" id="3.30.420.10">
    <property type="entry name" value="Ribonuclease H-like superfamily/Ribonuclease H"/>
    <property type="match status" value="1"/>
</dbReference>
<evidence type="ECO:0000313" key="2">
    <source>
        <dbReference type="Proteomes" id="UP000297245"/>
    </source>
</evidence>
<dbReference type="GO" id="GO:0003676">
    <property type="term" value="F:nucleic acid binding"/>
    <property type="evidence" value="ECO:0007669"/>
    <property type="project" value="InterPro"/>
</dbReference>
<gene>
    <name evidence="1" type="ORF">K435DRAFT_821706</name>
</gene>
<protein>
    <recommendedName>
        <fullName evidence="3">Tc1-like transposase DDE domain-containing protein</fullName>
    </recommendedName>
</protein>
<dbReference type="OrthoDB" id="10044727at2759"/>
<proteinExistence type="predicted"/>
<dbReference type="Proteomes" id="UP000297245">
    <property type="component" value="Unassembled WGS sequence"/>
</dbReference>